<comment type="caution">
    <text evidence="1">The sequence shown here is derived from an EMBL/GenBank/DDBJ whole genome shotgun (WGS) entry which is preliminary data.</text>
</comment>
<reference evidence="1 2" key="1">
    <citation type="submission" date="2019-05" db="EMBL/GenBank/DDBJ databases">
        <title>Another draft genome of Portunus trituberculatus and its Hox gene families provides insights of decapod evolution.</title>
        <authorList>
            <person name="Jeong J.-H."/>
            <person name="Song I."/>
            <person name="Kim S."/>
            <person name="Choi T."/>
            <person name="Kim D."/>
            <person name="Ryu S."/>
            <person name="Kim W."/>
        </authorList>
    </citation>
    <scope>NUCLEOTIDE SEQUENCE [LARGE SCALE GENOMIC DNA]</scope>
    <source>
        <tissue evidence="1">Muscle</tissue>
    </source>
</reference>
<name>A0A5B7GT20_PORTR</name>
<organism evidence="1 2">
    <name type="scientific">Portunus trituberculatus</name>
    <name type="common">Swimming crab</name>
    <name type="synonym">Neptunus trituberculatus</name>
    <dbReference type="NCBI Taxonomy" id="210409"/>
    <lineage>
        <taxon>Eukaryota</taxon>
        <taxon>Metazoa</taxon>
        <taxon>Ecdysozoa</taxon>
        <taxon>Arthropoda</taxon>
        <taxon>Crustacea</taxon>
        <taxon>Multicrustacea</taxon>
        <taxon>Malacostraca</taxon>
        <taxon>Eumalacostraca</taxon>
        <taxon>Eucarida</taxon>
        <taxon>Decapoda</taxon>
        <taxon>Pleocyemata</taxon>
        <taxon>Brachyura</taxon>
        <taxon>Eubrachyura</taxon>
        <taxon>Portunoidea</taxon>
        <taxon>Portunidae</taxon>
        <taxon>Portuninae</taxon>
        <taxon>Portunus</taxon>
    </lineage>
</organism>
<protein>
    <submittedName>
        <fullName evidence="1">Uncharacterized protein</fullName>
    </submittedName>
</protein>
<dbReference type="AlphaFoldDB" id="A0A5B7GT20"/>
<evidence type="ECO:0000313" key="2">
    <source>
        <dbReference type="Proteomes" id="UP000324222"/>
    </source>
</evidence>
<dbReference type="Proteomes" id="UP000324222">
    <property type="component" value="Unassembled WGS sequence"/>
</dbReference>
<accession>A0A5B7GT20</accession>
<sequence>MHGEWEGADLAIPQNRADRSKFCEISKPACWKMGAKAEQYPLMDGKEKCFVSHRKIKKSTKFITGRDKMTTPRLTPTTEDRPLCPINYSRGLSDLKGHKGPSVKSLSFGKDAGESPHMKVKCPWRLVEEVVMRLVE</sequence>
<dbReference type="EMBL" id="VSRR010019166">
    <property type="protein sequence ID" value="MPC61972.1"/>
    <property type="molecule type" value="Genomic_DNA"/>
</dbReference>
<keyword evidence="2" id="KW-1185">Reference proteome</keyword>
<gene>
    <name evidence="1" type="ORF">E2C01_056051</name>
</gene>
<proteinExistence type="predicted"/>
<evidence type="ECO:0000313" key="1">
    <source>
        <dbReference type="EMBL" id="MPC61972.1"/>
    </source>
</evidence>